<evidence type="ECO:0000256" key="1">
    <source>
        <dbReference type="SAM" id="Phobius"/>
    </source>
</evidence>
<reference evidence="2 3" key="1">
    <citation type="submission" date="2016-11" db="EMBL/GenBank/DDBJ databases">
        <authorList>
            <person name="Jaros S."/>
            <person name="Januszkiewicz K."/>
            <person name="Wedrychowicz H."/>
        </authorList>
    </citation>
    <scope>NUCLEOTIDE SEQUENCE [LARGE SCALE GENOMIC DNA]</scope>
    <source>
        <strain evidence="2 3">DSM 25479</strain>
    </source>
</reference>
<dbReference type="OrthoDB" id="653949at2"/>
<dbReference type="RefSeq" id="WP_073177730.1">
    <property type="nucleotide sequence ID" value="NZ_FQYI01000001.1"/>
</dbReference>
<dbReference type="AlphaFoldDB" id="A0A1M6APF4"/>
<dbReference type="EMBL" id="FQYI01000001">
    <property type="protein sequence ID" value="SHI38218.1"/>
    <property type="molecule type" value="Genomic_DNA"/>
</dbReference>
<dbReference type="Proteomes" id="UP000184335">
    <property type="component" value="Unassembled WGS sequence"/>
</dbReference>
<proteinExistence type="predicted"/>
<evidence type="ECO:0000313" key="2">
    <source>
        <dbReference type="EMBL" id="SHI38218.1"/>
    </source>
</evidence>
<dbReference type="STRING" id="1118202.SAMN05443429_101364"/>
<sequence length="184" mass="20702">MNLPEDIFEFLNANGRCAVPRFGTFVSRQNPATLLEEDQVLKPPATIISFEEGGDASAEFLHFFAQKNHLDITEAERFLANEINAWLSALEMNSQLDLAPLGSFAGSSTPAAENFQPYPADNFFGLEEIHLPKINPNSIPKIQGPPARIQKKLGWMWWLLIVLLVLINAYFIGCEYFALSPFWE</sequence>
<evidence type="ECO:0000313" key="3">
    <source>
        <dbReference type="Proteomes" id="UP000184335"/>
    </source>
</evidence>
<keyword evidence="1" id="KW-0812">Transmembrane</keyword>
<protein>
    <submittedName>
        <fullName evidence="2">Uncharacterized protein</fullName>
    </submittedName>
</protein>
<feature type="transmembrane region" description="Helical" evidence="1">
    <location>
        <begin position="155"/>
        <end position="179"/>
    </location>
</feature>
<keyword evidence="1" id="KW-0472">Membrane</keyword>
<keyword evidence="3" id="KW-1185">Reference proteome</keyword>
<keyword evidence="1" id="KW-1133">Transmembrane helix</keyword>
<organism evidence="2 3">
    <name type="scientific">Cruoricaptor ignavus</name>
    <dbReference type="NCBI Taxonomy" id="1118202"/>
    <lineage>
        <taxon>Bacteria</taxon>
        <taxon>Pseudomonadati</taxon>
        <taxon>Bacteroidota</taxon>
        <taxon>Flavobacteriia</taxon>
        <taxon>Flavobacteriales</taxon>
        <taxon>Weeksellaceae</taxon>
        <taxon>Cruoricaptor</taxon>
    </lineage>
</organism>
<accession>A0A1M6APF4</accession>
<gene>
    <name evidence="2" type="ORF">SAMN05443429_101364</name>
</gene>
<name>A0A1M6APF4_9FLAO</name>